<dbReference type="RefSeq" id="WP_151966958.1">
    <property type="nucleotide sequence ID" value="NZ_AP019860.1"/>
</dbReference>
<proteinExistence type="predicted"/>
<dbReference type="Pfam" id="PF13899">
    <property type="entry name" value="Thioredoxin_7"/>
    <property type="match status" value="1"/>
</dbReference>
<protein>
    <recommendedName>
        <fullName evidence="3">Thioredoxin-like fold domain-containing protein</fullName>
    </recommendedName>
</protein>
<dbReference type="InterPro" id="IPR036249">
    <property type="entry name" value="Thioredoxin-like_sf"/>
</dbReference>
<keyword evidence="2" id="KW-1185">Reference proteome</keyword>
<dbReference type="SUPFAM" id="SSF52833">
    <property type="entry name" value="Thioredoxin-like"/>
    <property type="match status" value="1"/>
</dbReference>
<dbReference type="Proteomes" id="UP000326354">
    <property type="component" value="Chromosome"/>
</dbReference>
<evidence type="ECO:0000313" key="1">
    <source>
        <dbReference type="EMBL" id="BBM82724.1"/>
    </source>
</evidence>
<dbReference type="AlphaFoldDB" id="A0A5S9IJ87"/>
<accession>A0A5S9IJ87</accession>
<dbReference type="EMBL" id="AP019860">
    <property type="protein sequence ID" value="BBM82724.1"/>
    <property type="molecule type" value="Genomic_DNA"/>
</dbReference>
<dbReference type="Gene3D" id="3.40.30.10">
    <property type="entry name" value="Glutaredoxin"/>
    <property type="match status" value="1"/>
</dbReference>
<evidence type="ECO:0000313" key="2">
    <source>
        <dbReference type="Proteomes" id="UP000326354"/>
    </source>
</evidence>
<gene>
    <name evidence="1" type="ORF">UABAM_01067</name>
</gene>
<sequence length="331" mass="39186">MKYALLWLCLCSVFADWGNNLQIALKEAAQQKKYVLLYFSDESNCKLCSDFHRNVATKKSFMRFEETCVLCRIDPRLAKTAKEREQYSKLFNMFKVDEVPTVMCMTAKGKVFFRDVYNGESLKDYRNLLDKILQLQVEYQELSQSAFSGEKISTAEKKFMCEELARLLGECPQKAWTLRAKFAYLLFYVDTENITEKRPLAAYTVSLYTTIDKQPFISYLQKSDAHYFAKLMDQFLADHAQKLKKYFELVHHQQQKKYQKQLQSYAAQVMKMWKEYAFTTQDAEINFRILSLQALCYKSLNDKQNFSTVWKKLQAHSNHENFQFLRKLLQK</sequence>
<dbReference type="KEGG" id="uam:UABAM_01067"/>
<name>A0A5S9IJ87_UABAM</name>
<organism evidence="1 2">
    <name type="scientific">Uabimicrobium amorphum</name>
    <dbReference type="NCBI Taxonomy" id="2596890"/>
    <lineage>
        <taxon>Bacteria</taxon>
        <taxon>Pseudomonadati</taxon>
        <taxon>Planctomycetota</taxon>
        <taxon>Candidatus Uabimicrobiia</taxon>
        <taxon>Candidatus Uabimicrobiales</taxon>
        <taxon>Candidatus Uabimicrobiaceae</taxon>
        <taxon>Candidatus Uabimicrobium</taxon>
    </lineage>
</organism>
<evidence type="ECO:0008006" key="3">
    <source>
        <dbReference type="Google" id="ProtNLM"/>
    </source>
</evidence>
<reference evidence="1 2" key="1">
    <citation type="submission" date="2019-08" db="EMBL/GenBank/DDBJ databases">
        <title>Complete genome sequence of Candidatus Uab amorphum.</title>
        <authorList>
            <person name="Shiratori T."/>
            <person name="Suzuki S."/>
            <person name="Kakizawa Y."/>
            <person name="Ishida K."/>
        </authorList>
    </citation>
    <scope>NUCLEOTIDE SEQUENCE [LARGE SCALE GENOMIC DNA]</scope>
    <source>
        <strain evidence="1 2">SRT547</strain>
    </source>
</reference>